<keyword evidence="2" id="KW-0472">Membrane</keyword>
<evidence type="ECO:0000256" key="3">
    <source>
        <dbReference type="ARBA" id="ARBA00023319"/>
    </source>
</evidence>
<organism evidence="5 6">
    <name type="scientific">Sinocyclocheilus grahami</name>
    <name type="common">Dianchi golden-line fish</name>
    <name type="synonym">Barbus grahami</name>
    <dbReference type="NCBI Taxonomy" id="75366"/>
    <lineage>
        <taxon>Eukaryota</taxon>
        <taxon>Metazoa</taxon>
        <taxon>Chordata</taxon>
        <taxon>Craniata</taxon>
        <taxon>Vertebrata</taxon>
        <taxon>Euteleostomi</taxon>
        <taxon>Actinopterygii</taxon>
        <taxon>Neopterygii</taxon>
        <taxon>Teleostei</taxon>
        <taxon>Ostariophysi</taxon>
        <taxon>Cypriniformes</taxon>
        <taxon>Cyprinidae</taxon>
        <taxon>Cyprininae</taxon>
        <taxon>Sinocyclocheilus</taxon>
    </lineage>
</organism>
<reference evidence="5" key="1">
    <citation type="submission" date="2025-08" db="UniProtKB">
        <authorList>
            <consortium name="Ensembl"/>
        </authorList>
    </citation>
    <scope>IDENTIFICATION</scope>
</reference>
<dbReference type="GO" id="GO:0050852">
    <property type="term" value="P:T cell receptor signaling pathway"/>
    <property type="evidence" value="ECO:0007669"/>
    <property type="project" value="TreeGrafter"/>
</dbReference>
<evidence type="ECO:0000313" key="5">
    <source>
        <dbReference type="Ensembl" id="ENSSGRP00000070799.1"/>
    </source>
</evidence>
<comment type="subcellular location">
    <subcellularLocation>
        <location evidence="1">Membrane</location>
    </subcellularLocation>
</comment>
<protein>
    <submittedName>
        <fullName evidence="5">Si:dkey-27p18.7</fullName>
    </submittedName>
</protein>
<dbReference type="Ensembl" id="ENSSGRT00000075406.1">
    <property type="protein sequence ID" value="ENSSGRP00000070799.1"/>
    <property type="gene ID" value="ENSSGRG00000036172.1"/>
</dbReference>
<feature type="domain" description="Ig-like" evidence="4">
    <location>
        <begin position="1"/>
        <end position="101"/>
    </location>
</feature>
<dbReference type="AlphaFoldDB" id="A0A672Q961"/>
<evidence type="ECO:0000256" key="2">
    <source>
        <dbReference type="ARBA" id="ARBA00023136"/>
    </source>
</evidence>
<dbReference type="PANTHER" id="PTHR24100">
    <property type="entry name" value="BUTYROPHILIN"/>
    <property type="match status" value="1"/>
</dbReference>
<dbReference type="PROSITE" id="PS50835">
    <property type="entry name" value="IG_LIKE"/>
    <property type="match status" value="1"/>
</dbReference>
<dbReference type="InterPro" id="IPR007110">
    <property type="entry name" value="Ig-like_dom"/>
</dbReference>
<dbReference type="GO" id="GO:0001817">
    <property type="term" value="P:regulation of cytokine production"/>
    <property type="evidence" value="ECO:0007669"/>
    <property type="project" value="TreeGrafter"/>
</dbReference>
<dbReference type="SMART" id="SM00409">
    <property type="entry name" value="IG"/>
    <property type="match status" value="1"/>
</dbReference>
<accession>A0A672Q961</accession>
<dbReference type="Proteomes" id="UP000472262">
    <property type="component" value="Unassembled WGS sequence"/>
</dbReference>
<dbReference type="InterPro" id="IPR050504">
    <property type="entry name" value="IgSF_BTN/MOG"/>
</dbReference>
<evidence type="ECO:0000259" key="4">
    <source>
        <dbReference type="PROSITE" id="PS50835"/>
    </source>
</evidence>
<dbReference type="GO" id="GO:0009897">
    <property type="term" value="C:external side of plasma membrane"/>
    <property type="evidence" value="ECO:0007669"/>
    <property type="project" value="TreeGrafter"/>
</dbReference>
<proteinExistence type="predicted"/>
<dbReference type="OMA" id="KGTECIC"/>
<keyword evidence="3" id="KW-0393">Immunoglobulin domain</keyword>
<keyword evidence="6" id="KW-1185">Reference proteome</keyword>
<dbReference type="InParanoid" id="A0A672Q961"/>
<dbReference type="InterPro" id="IPR013106">
    <property type="entry name" value="Ig_V-set"/>
</dbReference>
<dbReference type="PANTHER" id="PTHR24100:SF130">
    <property type="entry name" value="BUTYROPHILIN-LIKE PROTEIN 9"/>
    <property type="match status" value="1"/>
</dbReference>
<dbReference type="InterPro" id="IPR003599">
    <property type="entry name" value="Ig_sub"/>
</dbReference>
<dbReference type="InterPro" id="IPR013783">
    <property type="entry name" value="Ig-like_fold"/>
</dbReference>
<dbReference type="InterPro" id="IPR036179">
    <property type="entry name" value="Ig-like_dom_sf"/>
</dbReference>
<reference evidence="5" key="2">
    <citation type="submission" date="2025-09" db="UniProtKB">
        <authorList>
            <consortium name="Ensembl"/>
        </authorList>
    </citation>
    <scope>IDENTIFICATION</scope>
</reference>
<sequence length="113" mass="12293">TNQGAVHTLFFSQSAEVKLGSDVTVSCHLSPEISATVSVCLYKNRQVTEGRSYGGRTGLSTEELDRGNVSLKLREFSESNIGVYLCQVISEDTTDEIRTVSVEEGGVVIIYDN</sequence>
<dbReference type="Gene3D" id="2.60.40.10">
    <property type="entry name" value="Immunoglobulins"/>
    <property type="match status" value="1"/>
</dbReference>
<name>A0A672Q961_SINGR</name>
<dbReference type="GO" id="GO:0005102">
    <property type="term" value="F:signaling receptor binding"/>
    <property type="evidence" value="ECO:0007669"/>
    <property type="project" value="TreeGrafter"/>
</dbReference>
<evidence type="ECO:0000313" key="6">
    <source>
        <dbReference type="Proteomes" id="UP000472262"/>
    </source>
</evidence>
<dbReference type="Pfam" id="PF07686">
    <property type="entry name" value="V-set"/>
    <property type="match status" value="1"/>
</dbReference>
<dbReference type="SUPFAM" id="SSF48726">
    <property type="entry name" value="Immunoglobulin"/>
    <property type="match status" value="1"/>
</dbReference>
<evidence type="ECO:0000256" key="1">
    <source>
        <dbReference type="ARBA" id="ARBA00004370"/>
    </source>
</evidence>